<accession>A0AAV3XSN0</accession>
<keyword evidence="1" id="KW-0732">Signal</keyword>
<reference evidence="2" key="1">
    <citation type="submission" date="2019-10" db="EMBL/GenBank/DDBJ databases">
        <title>Draft genome sequece of Microseira wollei NIES-4236.</title>
        <authorList>
            <person name="Yamaguchi H."/>
            <person name="Suzuki S."/>
            <person name="Kawachi M."/>
        </authorList>
    </citation>
    <scope>NUCLEOTIDE SEQUENCE</scope>
    <source>
        <strain evidence="2">NIES-4236</strain>
    </source>
</reference>
<gene>
    <name evidence="2" type="ORF">MiSe_89670</name>
</gene>
<protein>
    <recommendedName>
        <fullName evidence="4">PEP-CTERM protein-sorting domain-containing protein</fullName>
    </recommendedName>
</protein>
<evidence type="ECO:0000313" key="3">
    <source>
        <dbReference type="Proteomes" id="UP001050975"/>
    </source>
</evidence>
<keyword evidence="3" id="KW-1185">Reference proteome</keyword>
<dbReference type="EMBL" id="BLAY01000297">
    <property type="protein sequence ID" value="GET44141.1"/>
    <property type="molecule type" value="Genomic_DNA"/>
</dbReference>
<name>A0AAV3XSN0_9CYAN</name>
<dbReference type="NCBIfam" id="TIGR02595">
    <property type="entry name" value="PEP_CTERM"/>
    <property type="match status" value="1"/>
</dbReference>
<dbReference type="RefSeq" id="WP_226593681.1">
    <property type="nucleotide sequence ID" value="NZ_BLAY01000297.1"/>
</dbReference>
<dbReference type="AlphaFoldDB" id="A0AAV3XSN0"/>
<evidence type="ECO:0000313" key="2">
    <source>
        <dbReference type="EMBL" id="GET44141.1"/>
    </source>
</evidence>
<proteinExistence type="predicted"/>
<evidence type="ECO:0008006" key="4">
    <source>
        <dbReference type="Google" id="ProtNLM"/>
    </source>
</evidence>
<dbReference type="NCBIfam" id="NF033208">
    <property type="entry name" value="choice_anch_E"/>
    <property type="match status" value="1"/>
</dbReference>
<feature type="chain" id="PRO_5043382882" description="PEP-CTERM protein-sorting domain-containing protein" evidence="1">
    <location>
        <begin position="28"/>
        <end position="246"/>
    </location>
</feature>
<dbReference type="Proteomes" id="UP001050975">
    <property type="component" value="Unassembled WGS sequence"/>
</dbReference>
<dbReference type="InterPro" id="IPR013424">
    <property type="entry name" value="Ice-binding_C"/>
</dbReference>
<comment type="caution">
    <text evidence="2">The sequence shown here is derived from an EMBL/GenBank/DDBJ whole genome shotgun (WGS) entry which is preliminary data.</text>
</comment>
<sequence length="246" mass="25741">MKAPFLTGLTTATALTVILATSGIANAGTLIRTASYIPTGDETDVPPSYAINNYGRTAITDSPLSIEKFNPILGILKSVKIGFTGQIAGDGQLINRDAGAPKTITGAFSGNVTLKLPDSTPLFDKNPGQALIFPNVPRNQPVIFEGLTAGDSGENTYTDSAFLAQFIGVGNLNFLFSAQGTSQFTGPSNLTTIIDTYAKSSVTVTYEYDTPDQPPTKVPEPAVTLGLGLVAGLGLLSQKKKILKKI</sequence>
<organism evidence="2 3">
    <name type="scientific">Microseira wollei NIES-4236</name>
    <dbReference type="NCBI Taxonomy" id="2530354"/>
    <lineage>
        <taxon>Bacteria</taxon>
        <taxon>Bacillati</taxon>
        <taxon>Cyanobacteriota</taxon>
        <taxon>Cyanophyceae</taxon>
        <taxon>Oscillatoriophycideae</taxon>
        <taxon>Aerosakkonematales</taxon>
        <taxon>Aerosakkonemataceae</taxon>
        <taxon>Microseira</taxon>
    </lineage>
</organism>
<evidence type="ECO:0000256" key="1">
    <source>
        <dbReference type="SAM" id="SignalP"/>
    </source>
</evidence>
<feature type="signal peptide" evidence="1">
    <location>
        <begin position="1"/>
        <end position="27"/>
    </location>
</feature>